<name>A0A841RF80_9SPIO</name>
<dbReference type="AlphaFoldDB" id="A0A841RF80"/>
<comment type="caution">
    <text evidence="2">The sequence shown here is derived from an EMBL/GenBank/DDBJ whole genome shotgun (WGS) entry which is preliminary data.</text>
</comment>
<accession>A0A841RF80</accession>
<dbReference type="EMBL" id="JACHGJ010000009">
    <property type="protein sequence ID" value="MBB6482041.1"/>
    <property type="molecule type" value="Genomic_DNA"/>
</dbReference>
<reference evidence="2 3" key="1">
    <citation type="submission" date="2020-08" db="EMBL/GenBank/DDBJ databases">
        <title>Genomic Encyclopedia of Type Strains, Phase IV (KMG-IV): sequencing the most valuable type-strain genomes for metagenomic binning, comparative biology and taxonomic classification.</title>
        <authorList>
            <person name="Goeker M."/>
        </authorList>
    </citation>
    <scope>NUCLEOTIDE SEQUENCE [LARGE SCALE GENOMIC DNA]</scope>
    <source>
        <strain evidence="2 3">DSM 2461</strain>
    </source>
</reference>
<proteinExistence type="predicted"/>
<dbReference type="RefSeq" id="WP_184748277.1">
    <property type="nucleotide sequence ID" value="NZ_JACHGJ010000009.1"/>
</dbReference>
<evidence type="ECO:0000256" key="1">
    <source>
        <dbReference type="SAM" id="Coils"/>
    </source>
</evidence>
<evidence type="ECO:0000313" key="3">
    <source>
        <dbReference type="Proteomes" id="UP000587760"/>
    </source>
</evidence>
<evidence type="ECO:0000313" key="2">
    <source>
        <dbReference type="EMBL" id="MBB6482041.1"/>
    </source>
</evidence>
<keyword evidence="1" id="KW-0175">Coiled coil</keyword>
<keyword evidence="3" id="KW-1185">Reference proteome</keyword>
<protein>
    <submittedName>
        <fullName evidence="2">Uncharacterized protein</fullName>
    </submittedName>
</protein>
<organism evidence="2 3">
    <name type="scientific">Spirochaeta isovalerica</name>
    <dbReference type="NCBI Taxonomy" id="150"/>
    <lineage>
        <taxon>Bacteria</taxon>
        <taxon>Pseudomonadati</taxon>
        <taxon>Spirochaetota</taxon>
        <taxon>Spirochaetia</taxon>
        <taxon>Spirochaetales</taxon>
        <taxon>Spirochaetaceae</taxon>
        <taxon>Spirochaeta</taxon>
    </lineage>
</organism>
<feature type="coiled-coil region" evidence="1">
    <location>
        <begin position="42"/>
        <end position="79"/>
    </location>
</feature>
<dbReference type="Proteomes" id="UP000587760">
    <property type="component" value="Unassembled WGS sequence"/>
</dbReference>
<gene>
    <name evidence="2" type="ORF">HNR50_003729</name>
</gene>
<sequence>MDKDSNPDRLEKVEELLKRKKRNGNQICWIKFNPDAEMSYDISDAEEDIKWMLYEIKRLQNENRELKEFAETLRDQMTEELNRNRK</sequence>